<evidence type="ECO:0000313" key="4">
    <source>
        <dbReference type="Proteomes" id="UP000239446"/>
    </source>
</evidence>
<evidence type="ECO:0000259" key="1">
    <source>
        <dbReference type="PROSITE" id="PS50883"/>
    </source>
</evidence>
<dbReference type="Gene3D" id="3.30.70.270">
    <property type="match status" value="1"/>
</dbReference>
<dbReference type="InterPro" id="IPR043128">
    <property type="entry name" value="Rev_trsase/Diguanyl_cyclase"/>
</dbReference>
<protein>
    <submittedName>
        <fullName evidence="3">Diguanylate cyclase/phosphodiesterase with GAF sensor</fullName>
    </submittedName>
</protein>
<dbReference type="AlphaFoldDB" id="A0A2S6G8I7"/>
<gene>
    <name evidence="3" type="ORF">B0H24_1005120</name>
    <name evidence="2" type="ORF">BY455_105119</name>
</gene>
<dbReference type="SMART" id="SM00052">
    <property type="entry name" value="EAL"/>
    <property type="match status" value="1"/>
</dbReference>
<dbReference type="PROSITE" id="PS50883">
    <property type="entry name" value="EAL"/>
    <property type="match status" value="1"/>
</dbReference>
<dbReference type="RefSeq" id="WP_181049643.1">
    <property type="nucleotide sequence ID" value="NZ_PTIT01000005.1"/>
</dbReference>
<reference evidence="2 5" key="1">
    <citation type="submission" date="2018-02" db="EMBL/GenBank/DDBJ databases">
        <title>Deep subsurface shale carbon reservoir microbial communities from Ohio and West Virginia, USA.</title>
        <authorList>
            <person name="Wrighton K."/>
        </authorList>
    </citation>
    <scope>NUCLEOTIDE SEQUENCE [LARGE SCALE GENOMIC DNA]</scope>
    <source>
        <strain evidence="2 5">UTICA-S1B6</strain>
    </source>
</reference>
<dbReference type="SUPFAM" id="SSF141868">
    <property type="entry name" value="EAL domain-like"/>
    <property type="match status" value="1"/>
</dbReference>
<evidence type="ECO:0000313" key="5">
    <source>
        <dbReference type="Proteomes" id="UP000239648"/>
    </source>
</evidence>
<dbReference type="InterPro" id="IPR003018">
    <property type="entry name" value="GAF"/>
</dbReference>
<dbReference type="Pfam" id="PF00563">
    <property type="entry name" value="EAL"/>
    <property type="match status" value="1"/>
</dbReference>
<organism evidence="3 4">
    <name type="scientific">Marinobacter persicus</name>
    <dbReference type="NCBI Taxonomy" id="930118"/>
    <lineage>
        <taxon>Bacteria</taxon>
        <taxon>Pseudomonadati</taxon>
        <taxon>Pseudomonadota</taxon>
        <taxon>Gammaproteobacteria</taxon>
        <taxon>Pseudomonadales</taxon>
        <taxon>Marinobacteraceae</taxon>
        <taxon>Marinobacter</taxon>
    </lineage>
</organism>
<dbReference type="GO" id="GO:0071111">
    <property type="term" value="F:cyclic-guanylate-specific phosphodiesterase activity"/>
    <property type="evidence" value="ECO:0007669"/>
    <property type="project" value="InterPro"/>
</dbReference>
<dbReference type="Proteomes" id="UP000239446">
    <property type="component" value="Unassembled WGS sequence"/>
</dbReference>
<evidence type="ECO:0000313" key="2">
    <source>
        <dbReference type="EMBL" id="PPK52566.1"/>
    </source>
</evidence>
<dbReference type="InterPro" id="IPR029016">
    <property type="entry name" value="GAF-like_dom_sf"/>
</dbReference>
<dbReference type="PANTHER" id="PTHR33121:SF19">
    <property type="entry name" value="CYCLIC DI-GMP PHOSPHODIESTERASE PA2567"/>
    <property type="match status" value="1"/>
</dbReference>
<dbReference type="Pfam" id="PF01590">
    <property type="entry name" value="GAF"/>
    <property type="match status" value="1"/>
</dbReference>
<comment type="caution">
    <text evidence="3">The sequence shown here is derived from an EMBL/GenBank/DDBJ whole genome shotgun (WGS) entry which is preliminary data.</text>
</comment>
<dbReference type="SMART" id="SM00065">
    <property type="entry name" value="GAF"/>
    <property type="match status" value="1"/>
</dbReference>
<feature type="domain" description="EAL" evidence="1">
    <location>
        <begin position="345"/>
        <end position="600"/>
    </location>
</feature>
<name>A0A2S6G8I7_9GAMM</name>
<proteinExistence type="predicted"/>
<dbReference type="EMBL" id="PTIU01000005">
    <property type="protein sequence ID" value="PPK55539.1"/>
    <property type="molecule type" value="Genomic_DNA"/>
</dbReference>
<dbReference type="InterPro" id="IPR050706">
    <property type="entry name" value="Cyclic-di-GMP_PDE-like"/>
</dbReference>
<dbReference type="SUPFAM" id="SSF55781">
    <property type="entry name" value="GAF domain-like"/>
    <property type="match status" value="1"/>
</dbReference>
<dbReference type="PANTHER" id="PTHR33121">
    <property type="entry name" value="CYCLIC DI-GMP PHOSPHODIESTERASE PDEF"/>
    <property type="match status" value="1"/>
</dbReference>
<sequence>MPAEREVRRLEDLYALDVLDTPPEERFDRITRLARRIFDVPYALVSLVDRDRQWFKSRQGLEITQTPRNIAICDHAIRETSHLMVPDLTRDPRFAHNPLVTEPPHFRFYAGVVLKSVEGRPVGTLCIMDNEPRSALDNNQLALLRDLGAMVERELNEGHRLDLWRQTLVHRTLYQADGLPGEKLFSEQSQQTLTRSSEAAMVVLGVNEYALSILELSSEQQALLNRELAERVASVFRLADHIGTLGNGRYAALFVLDHNLLLKSASNRHRRYLAAKALQAEFARPIQVANRRVYPTVGVSLFPDNAQSVDQLLVQAELARPGKMTSAIRAIGFYSFDKEAQLQRSVLIETRLRQAIAENRLRMNYQPKFDLASGKVSGLEALVRWHDPDLGEISPADFVPIAERSDIIRDLTDWVLAAVCHQYAQWTAQGMDRGITIAVNLSAEDLLRPNFLQWLRALLDHTGTPASALVLEITEGSLVDNVELAAEHIREAKALGLSVHIDDFGTGYSSLSQLHRLPLDALKVDRSFVNEIGTNSSGELVTNAIISLAKSLRLSVVAEGIETDAQLTELRKLGCDSVQGFLLSRPLEALAVTSLLTQTAPCQQ</sequence>
<dbReference type="Gene3D" id="3.30.450.40">
    <property type="match status" value="1"/>
</dbReference>
<accession>A0A2S6G8I7</accession>
<dbReference type="InterPro" id="IPR035919">
    <property type="entry name" value="EAL_sf"/>
</dbReference>
<reference evidence="3 4" key="2">
    <citation type="submission" date="2018-02" db="EMBL/GenBank/DDBJ databases">
        <title>Subsurface microbial communities from deep shales in Ohio and West Virginia, USA.</title>
        <authorList>
            <person name="Wrighton K."/>
        </authorList>
    </citation>
    <scope>NUCLEOTIDE SEQUENCE [LARGE SCALE GENOMIC DNA]</scope>
    <source>
        <strain evidence="3 4">UTICA-S1B9</strain>
    </source>
</reference>
<dbReference type="EMBL" id="PTIT01000005">
    <property type="protein sequence ID" value="PPK52566.1"/>
    <property type="molecule type" value="Genomic_DNA"/>
</dbReference>
<dbReference type="Gene3D" id="3.20.20.450">
    <property type="entry name" value="EAL domain"/>
    <property type="match status" value="1"/>
</dbReference>
<evidence type="ECO:0000313" key="3">
    <source>
        <dbReference type="EMBL" id="PPK55539.1"/>
    </source>
</evidence>
<dbReference type="InterPro" id="IPR001633">
    <property type="entry name" value="EAL_dom"/>
</dbReference>
<dbReference type="CDD" id="cd01948">
    <property type="entry name" value="EAL"/>
    <property type="match status" value="1"/>
</dbReference>
<dbReference type="Proteomes" id="UP000239648">
    <property type="component" value="Unassembled WGS sequence"/>
</dbReference>
<keyword evidence="5" id="KW-1185">Reference proteome</keyword>